<reference evidence="2 3" key="1">
    <citation type="submission" date="2018-09" db="EMBL/GenBank/DDBJ databases">
        <authorList>
            <person name="Livingstone P.G."/>
            <person name="Whitworth D.E."/>
        </authorList>
    </citation>
    <scope>NUCLEOTIDE SEQUENCE [LARGE SCALE GENOMIC DNA]</scope>
    <source>
        <strain evidence="2 3">CA031B</strain>
    </source>
</reference>
<feature type="compositionally biased region" description="Low complexity" evidence="1">
    <location>
        <begin position="210"/>
        <end position="219"/>
    </location>
</feature>
<protein>
    <recommendedName>
        <fullName evidence="4">SPOR domain-containing protein</fullName>
    </recommendedName>
</protein>
<feature type="compositionally biased region" description="Low complexity" evidence="1">
    <location>
        <begin position="260"/>
        <end position="277"/>
    </location>
</feature>
<comment type="caution">
    <text evidence="2">The sequence shown here is derived from an EMBL/GenBank/DDBJ whole genome shotgun (WGS) entry which is preliminary data.</text>
</comment>
<name>A0ABX9QA74_9BACT</name>
<dbReference type="EMBL" id="RAWI01000310">
    <property type="protein sequence ID" value="RKH96911.1"/>
    <property type="molecule type" value="Genomic_DNA"/>
</dbReference>
<feature type="region of interest" description="Disordered" evidence="1">
    <location>
        <begin position="28"/>
        <end position="52"/>
    </location>
</feature>
<sequence length="357" mass="37041">MTSIRRVGSGISTSRAYSISSQLEVTAPVRKEPLAPVDPVRRGFSDDSDFQADAEGDLNSALFADLGPGEAAPNAAHGRAGVEAPEPRAALMENSQLRAFAGVSEFEASAPSYAQRLGMPTSTPLMQARLANAPRRAEEVETDPSMDPSDILSPDAAAWELQNLDTMPRSVSAQEAEDLLFLLESGDLSGLSDEELRALSEESGDDADLDASGATAGSDDFLATLDDSVPDVEYAEGSMNIPPPDDFLADVNDFTLETAPEAQEAAQPEAPAEAAPAFAHEDSVVVAQDLGATAPAFTHEDSVVVAPDLDATAQAAGLPVDAAVLASAEADVEDVQDADLVEAEAATAPPAFHPPES</sequence>
<gene>
    <name evidence="2" type="ORF">D7Y13_30250</name>
</gene>
<evidence type="ECO:0008006" key="4">
    <source>
        <dbReference type="Google" id="ProtNLM"/>
    </source>
</evidence>
<evidence type="ECO:0000313" key="3">
    <source>
        <dbReference type="Proteomes" id="UP000278907"/>
    </source>
</evidence>
<evidence type="ECO:0000256" key="1">
    <source>
        <dbReference type="SAM" id="MobiDB-lite"/>
    </source>
</evidence>
<organism evidence="2 3">
    <name type="scientific">Corallococcus praedator</name>
    <dbReference type="NCBI Taxonomy" id="2316724"/>
    <lineage>
        <taxon>Bacteria</taxon>
        <taxon>Pseudomonadati</taxon>
        <taxon>Myxococcota</taxon>
        <taxon>Myxococcia</taxon>
        <taxon>Myxococcales</taxon>
        <taxon>Cystobacterineae</taxon>
        <taxon>Myxococcaceae</taxon>
        <taxon>Corallococcus</taxon>
    </lineage>
</organism>
<feature type="region of interest" description="Disordered" evidence="1">
    <location>
        <begin position="260"/>
        <end position="279"/>
    </location>
</feature>
<feature type="region of interest" description="Disordered" evidence="1">
    <location>
        <begin position="199"/>
        <end position="219"/>
    </location>
</feature>
<feature type="compositionally biased region" description="Basic and acidic residues" evidence="1">
    <location>
        <begin position="29"/>
        <end position="45"/>
    </location>
</feature>
<proteinExistence type="predicted"/>
<accession>A0ABX9QA74</accession>
<evidence type="ECO:0000313" key="2">
    <source>
        <dbReference type="EMBL" id="RKH96911.1"/>
    </source>
</evidence>
<dbReference type="Proteomes" id="UP000278907">
    <property type="component" value="Unassembled WGS sequence"/>
</dbReference>
<keyword evidence="3" id="KW-1185">Reference proteome</keyword>
<dbReference type="RefSeq" id="WP_120585572.1">
    <property type="nucleotide sequence ID" value="NZ_RAWI01000310.1"/>
</dbReference>